<feature type="domain" description="Legume lectin" evidence="4">
    <location>
        <begin position="93"/>
        <end position="153"/>
    </location>
</feature>
<dbReference type="InterPro" id="IPR053761">
    <property type="entry name" value="Leguminous_Lectin_Domain_sf"/>
</dbReference>
<dbReference type="AlphaFoldDB" id="A0AAN9XI76"/>
<organism evidence="5 6">
    <name type="scientific">Psophocarpus tetragonolobus</name>
    <name type="common">Winged bean</name>
    <name type="synonym">Dolichos tetragonolobus</name>
    <dbReference type="NCBI Taxonomy" id="3891"/>
    <lineage>
        <taxon>Eukaryota</taxon>
        <taxon>Viridiplantae</taxon>
        <taxon>Streptophyta</taxon>
        <taxon>Embryophyta</taxon>
        <taxon>Tracheophyta</taxon>
        <taxon>Spermatophyta</taxon>
        <taxon>Magnoliopsida</taxon>
        <taxon>eudicotyledons</taxon>
        <taxon>Gunneridae</taxon>
        <taxon>Pentapetalae</taxon>
        <taxon>rosids</taxon>
        <taxon>fabids</taxon>
        <taxon>Fabales</taxon>
        <taxon>Fabaceae</taxon>
        <taxon>Papilionoideae</taxon>
        <taxon>50 kb inversion clade</taxon>
        <taxon>NPAAA clade</taxon>
        <taxon>indigoferoid/millettioid clade</taxon>
        <taxon>Phaseoleae</taxon>
        <taxon>Psophocarpus</taxon>
    </lineage>
</organism>
<evidence type="ECO:0000313" key="6">
    <source>
        <dbReference type="Proteomes" id="UP001386955"/>
    </source>
</evidence>
<dbReference type="Gene3D" id="2.60.40.4220">
    <property type="match status" value="1"/>
</dbReference>
<keyword evidence="3" id="KW-0732">Signal</keyword>
<name>A0AAN9XI76_PSOTE</name>
<dbReference type="SUPFAM" id="SSF49899">
    <property type="entry name" value="Concanavalin A-like lectins/glucanases"/>
    <property type="match status" value="1"/>
</dbReference>
<accession>A0AAN9XI76</accession>
<feature type="chain" id="PRO_5042898296" description="Legume lectin domain-containing protein" evidence="3">
    <location>
        <begin position="24"/>
        <end position="167"/>
    </location>
</feature>
<evidence type="ECO:0000256" key="2">
    <source>
        <dbReference type="ARBA" id="ARBA00022734"/>
    </source>
</evidence>
<dbReference type="PANTHER" id="PTHR32401:SF45">
    <property type="entry name" value="LECTIN"/>
    <property type="match status" value="1"/>
</dbReference>
<dbReference type="Pfam" id="PF00139">
    <property type="entry name" value="Lectin_legB"/>
    <property type="match status" value="2"/>
</dbReference>
<keyword evidence="2" id="KW-0430">Lectin</keyword>
<comment type="caution">
    <text evidence="5">The sequence shown here is derived from an EMBL/GenBank/DDBJ whole genome shotgun (WGS) entry which is preliminary data.</text>
</comment>
<dbReference type="InterPro" id="IPR001220">
    <property type="entry name" value="Legume_lectin_dom"/>
</dbReference>
<proteinExistence type="inferred from homology"/>
<protein>
    <recommendedName>
        <fullName evidence="4">Legume lectin domain-containing protein</fullName>
    </recommendedName>
</protein>
<comment type="similarity">
    <text evidence="1">Belongs to the leguminous lectin family.</text>
</comment>
<evidence type="ECO:0000256" key="1">
    <source>
        <dbReference type="ARBA" id="ARBA00007606"/>
    </source>
</evidence>
<dbReference type="GO" id="GO:0030246">
    <property type="term" value="F:carbohydrate binding"/>
    <property type="evidence" value="ECO:0007669"/>
    <property type="project" value="UniProtKB-KW"/>
</dbReference>
<keyword evidence="6" id="KW-1185">Reference proteome</keyword>
<dbReference type="InterPro" id="IPR013320">
    <property type="entry name" value="ConA-like_dom_sf"/>
</dbReference>
<dbReference type="EMBL" id="JAYMYS010000005">
    <property type="protein sequence ID" value="KAK7393084.1"/>
    <property type="molecule type" value="Genomic_DNA"/>
</dbReference>
<feature type="signal peptide" evidence="3">
    <location>
        <begin position="1"/>
        <end position="23"/>
    </location>
</feature>
<feature type="domain" description="Legume lectin" evidence="4">
    <location>
        <begin position="46"/>
        <end position="85"/>
    </location>
</feature>
<dbReference type="InterPro" id="IPR050258">
    <property type="entry name" value="Leguminous_Lectin"/>
</dbReference>
<dbReference type="Proteomes" id="UP001386955">
    <property type="component" value="Unassembled WGS sequence"/>
</dbReference>
<dbReference type="Gene3D" id="2.60.120.200">
    <property type="match status" value="1"/>
</dbReference>
<evidence type="ECO:0000256" key="3">
    <source>
        <dbReference type="SAM" id="SignalP"/>
    </source>
</evidence>
<gene>
    <name evidence="5" type="ORF">VNO78_21536</name>
</gene>
<evidence type="ECO:0000259" key="4">
    <source>
        <dbReference type="Pfam" id="PF00139"/>
    </source>
</evidence>
<sequence>MGKLSALSLISITMFLVLNKVNSADTISFTFDKFRPSSLYLTLQGEIWYNATGKVANFQTLFSFVINQTLPRPADGFAFFMAPINTTQARGGVEFDTFHNRFHPPQVRYIGINVNNIRYIQTRPFRLDNGKVAHVVIIYDASSKILQASLTQPSPESGTVYTITVQI</sequence>
<evidence type="ECO:0000313" key="5">
    <source>
        <dbReference type="EMBL" id="KAK7393084.1"/>
    </source>
</evidence>
<dbReference type="PANTHER" id="PTHR32401">
    <property type="entry name" value="CONCANAVALIN A-LIKE LECTIN FAMILY PROTEIN"/>
    <property type="match status" value="1"/>
</dbReference>
<reference evidence="5 6" key="1">
    <citation type="submission" date="2024-01" db="EMBL/GenBank/DDBJ databases">
        <title>The genomes of 5 underutilized Papilionoideae crops provide insights into root nodulation and disease resistanc.</title>
        <authorList>
            <person name="Jiang F."/>
        </authorList>
    </citation>
    <scope>NUCLEOTIDE SEQUENCE [LARGE SCALE GENOMIC DNA]</scope>
    <source>
        <strain evidence="5">DUOXIRENSHENG_FW03</strain>
        <tissue evidence="5">Leaves</tissue>
    </source>
</reference>